<dbReference type="RefSeq" id="WP_310502132.1">
    <property type="nucleotide sequence ID" value="NZ_JAVDSB010000019.1"/>
</dbReference>
<comment type="caution">
    <text evidence="1">The sequence shown here is derived from an EMBL/GenBank/DDBJ whole genome shotgun (WGS) entry which is preliminary data.</text>
</comment>
<gene>
    <name evidence="1" type="ORF">J2736_005946</name>
</gene>
<keyword evidence="2" id="KW-1185">Reference proteome</keyword>
<protein>
    <submittedName>
        <fullName evidence="1">Uncharacterized protein</fullName>
    </submittedName>
</protein>
<reference evidence="1 2" key="1">
    <citation type="submission" date="2023-07" db="EMBL/GenBank/DDBJ databases">
        <title>Sorghum-associated microbial communities from plants grown in Nebraska, USA.</title>
        <authorList>
            <person name="Schachtman D."/>
        </authorList>
    </citation>
    <scope>NUCLEOTIDE SEQUENCE [LARGE SCALE GENOMIC DNA]</scope>
    <source>
        <strain evidence="1 2">CC258</strain>
    </source>
</reference>
<name>A0ABU1P4P4_9BACL</name>
<accession>A0ABU1P4P4</accession>
<dbReference type="Proteomes" id="UP001267290">
    <property type="component" value="Unassembled WGS sequence"/>
</dbReference>
<proteinExistence type="predicted"/>
<organism evidence="1 2">
    <name type="scientific">Paenibacillus qinlingensis</name>
    <dbReference type="NCBI Taxonomy" id="1837343"/>
    <lineage>
        <taxon>Bacteria</taxon>
        <taxon>Bacillati</taxon>
        <taxon>Bacillota</taxon>
        <taxon>Bacilli</taxon>
        <taxon>Bacillales</taxon>
        <taxon>Paenibacillaceae</taxon>
        <taxon>Paenibacillus</taxon>
    </lineage>
</organism>
<evidence type="ECO:0000313" key="1">
    <source>
        <dbReference type="EMBL" id="MDR6554715.1"/>
    </source>
</evidence>
<dbReference type="EMBL" id="JAVDSB010000019">
    <property type="protein sequence ID" value="MDR6554715.1"/>
    <property type="molecule type" value="Genomic_DNA"/>
</dbReference>
<evidence type="ECO:0000313" key="2">
    <source>
        <dbReference type="Proteomes" id="UP001267290"/>
    </source>
</evidence>
<sequence>MCLMPNEKCSVKSEKAKKWQSEKRKIQIAKITGKYTAILIHSPNLIEITGNYTVIFT</sequence>